<feature type="transmembrane region" description="Helical" evidence="8">
    <location>
        <begin position="119"/>
        <end position="137"/>
    </location>
</feature>
<organism evidence="10 11">
    <name type="scientific">Sungouiella intermedia</name>
    <dbReference type="NCBI Taxonomy" id="45354"/>
    <lineage>
        <taxon>Eukaryota</taxon>
        <taxon>Fungi</taxon>
        <taxon>Dikarya</taxon>
        <taxon>Ascomycota</taxon>
        <taxon>Saccharomycotina</taxon>
        <taxon>Pichiomycetes</taxon>
        <taxon>Metschnikowiaceae</taxon>
        <taxon>Sungouiella</taxon>
    </lineage>
</organism>
<feature type="transmembrane region" description="Helical" evidence="8">
    <location>
        <begin position="410"/>
        <end position="428"/>
    </location>
</feature>
<dbReference type="PROSITE" id="PS00217">
    <property type="entry name" value="SUGAR_TRANSPORT_2"/>
    <property type="match status" value="1"/>
</dbReference>
<evidence type="ECO:0000256" key="1">
    <source>
        <dbReference type="ARBA" id="ARBA00004141"/>
    </source>
</evidence>
<evidence type="ECO:0000256" key="4">
    <source>
        <dbReference type="ARBA" id="ARBA00022692"/>
    </source>
</evidence>
<keyword evidence="5 8" id="KW-1133">Transmembrane helix</keyword>
<dbReference type="PANTHER" id="PTHR48022:SF24">
    <property type="entry name" value="HEXOSE TRANSPORTER PROTEIN (AFU_ORTHOLOGUE AFUA_8G04480)"/>
    <property type="match status" value="1"/>
</dbReference>
<dbReference type="Gene3D" id="1.20.1250.20">
    <property type="entry name" value="MFS general substrate transporter like domains"/>
    <property type="match status" value="1"/>
</dbReference>
<evidence type="ECO:0000256" key="2">
    <source>
        <dbReference type="ARBA" id="ARBA00010992"/>
    </source>
</evidence>
<feature type="transmembrane region" description="Helical" evidence="8">
    <location>
        <begin position="368"/>
        <end position="390"/>
    </location>
</feature>
<dbReference type="InterPro" id="IPR005828">
    <property type="entry name" value="MFS_sugar_transport-like"/>
</dbReference>
<evidence type="ECO:0000256" key="3">
    <source>
        <dbReference type="ARBA" id="ARBA00022448"/>
    </source>
</evidence>
<dbReference type="FunFam" id="1.20.1250.20:FF:000134">
    <property type="entry name" value="MFS sugar transporter protein"/>
    <property type="match status" value="1"/>
</dbReference>
<evidence type="ECO:0000256" key="7">
    <source>
        <dbReference type="RuleBase" id="RU003346"/>
    </source>
</evidence>
<dbReference type="SUPFAM" id="SSF103473">
    <property type="entry name" value="MFS general substrate transporter"/>
    <property type="match status" value="1"/>
</dbReference>
<dbReference type="InterPro" id="IPR036259">
    <property type="entry name" value="MFS_trans_sf"/>
</dbReference>
<comment type="similarity">
    <text evidence="2 7">Belongs to the major facilitator superfamily. Sugar transporter (TC 2.A.1.1) family.</text>
</comment>
<feature type="transmembrane region" description="Helical" evidence="8">
    <location>
        <begin position="149"/>
        <end position="167"/>
    </location>
</feature>
<evidence type="ECO:0000256" key="6">
    <source>
        <dbReference type="ARBA" id="ARBA00023136"/>
    </source>
</evidence>
<dbReference type="PROSITE" id="PS50850">
    <property type="entry name" value="MFS"/>
    <property type="match status" value="1"/>
</dbReference>
<feature type="transmembrane region" description="Helical" evidence="8">
    <location>
        <begin position="218"/>
        <end position="238"/>
    </location>
</feature>
<dbReference type="Proteomes" id="UP000182334">
    <property type="component" value="Chromosome I"/>
</dbReference>
<keyword evidence="11" id="KW-1185">Reference proteome</keyword>
<sequence>MTDSSRSESPVEKVKVFEVQAVEGHELSVHDYIAETRPWYKVHHLRRLSWVIFLITITSTNNGYDGSMLNGLQSLSHWQSAMDHPAGQKLGALSNGALFGGIAALPFAPFLADRFGRRFVLVFGQSLSIIGAILQGVSNSYGFFLGSRILLGFGSGVATIGSPTLISELAFPTHREVSTFVYSICWYLGAVLAAWVTYGTRTIDGNASWKIPSYLQGAFPLIQIFFCWMIPESPRFYVARGKFEKARQVLCNHHIGNSQDPRDIALVEFELKEIESALEQEKLQANTSYLDFVNKKNFRKRGFLVVMVGAMMQLSGNGLVSYYLVKVLISIGITQEKKQLQINGCLMIYNFVICLTCASLVRYLKRRTMFITCISGMMFSYVIWTILSAINQQRDFKDKSLANGVLTMIFFYYLFYDVGLNGLPYLYLTEILPYSHRAKGINLMQFVMFAALIYNGYVNPIAMDAIEWKYYIVYCCILAVELLIVVFTFPETSGYTLEEVAQVFGDQAPELTNRHLDTVAAHKHSLEHVEEV</sequence>
<feature type="transmembrane region" description="Helical" evidence="8">
    <location>
        <begin position="179"/>
        <end position="198"/>
    </location>
</feature>
<dbReference type="InterPro" id="IPR003663">
    <property type="entry name" value="Sugar/inositol_transpt"/>
</dbReference>
<dbReference type="InterPro" id="IPR020846">
    <property type="entry name" value="MFS_dom"/>
</dbReference>
<proteinExistence type="inferred from homology"/>
<evidence type="ECO:0000259" key="9">
    <source>
        <dbReference type="PROSITE" id="PS50850"/>
    </source>
</evidence>
<dbReference type="AlphaFoldDB" id="A0A1L0B814"/>
<dbReference type="OrthoDB" id="4092614at2759"/>
<evidence type="ECO:0000256" key="5">
    <source>
        <dbReference type="ARBA" id="ARBA00022989"/>
    </source>
</evidence>
<dbReference type="NCBIfam" id="TIGR00879">
    <property type="entry name" value="SP"/>
    <property type="match status" value="1"/>
</dbReference>
<reference evidence="10 11" key="1">
    <citation type="submission" date="2016-10" db="EMBL/GenBank/DDBJ databases">
        <authorList>
            <person name="de Groot N.N."/>
        </authorList>
    </citation>
    <scope>NUCLEOTIDE SEQUENCE [LARGE SCALE GENOMIC DNA]</scope>
    <source>
        <strain evidence="10 11">CBS 141442</strain>
    </source>
</reference>
<comment type="subcellular location">
    <subcellularLocation>
        <location evidence="1">Membrane</location>
        <topology evidence="1">Multi-pass membrane protein</topology>
    </subcellularLocation>
</comment>
<dbReference type="InterPro" id="IPR050360">
    <property type="entry name" value="MFS_Sugar_Transporters"/>
</dbReference>
<evidence type="ECO:0000313" key="10">
    <source>
        <dbReference type="EMBL" id="SGZ47318.1"/>
    </source>
</evidence>
<feature type="transmembrane region" description="Helical" evidence="8">
    <location>
        <begin position="470"/>
        <end position="489"/>
    </location>
</feature>
<dbReference type="Pfam" id="PF00083">
    <property type="entry name" value="Sugar_tr"/>
    <property type="match status" value="1"/>
</dbReference>
<gene>
    <name evidence="10" type="ORF">SAMEA4029010_CIC11G00000004634</name>
</gene>
<feature type="transmembrane region" description="Helical" evidence="8">
    <location>
        <begin position="303"/>
        <end position="325"/>
    </location>
</feature>
<evidence type="ECO:0000313" key="11">
    <source>
        <dbReference type="Proteomes" id="UP000182334"/>
    </source>
</evidence>
<dbReference type="PANTHER" id="PTHR48022">
    <property type="entry name" value="PLASTIDIC GLUCOSE TRANSPORTER 4"/>
    <property type="match status" value="1"/>
</dbReference>
<keyword evidence="6 8" id="KW-0472">Membrane</keyword>
<dbReference type="GO" id="GO:0016020">
    <property type="term" value="C:membrane"/>
    <property type="evidence" value="ECO:0007669"/>
    <property type="project" value="UniProtKB-SubCell"/>
</dbReference>
<name>A0A1L0B814_9ASCO</name>
<keyword evidence="4 8" id="KW-0812">Transmembrane</keyword>
<evidence type="ECO:0000256" key="8">
    <source>
        <dbReference type="SAM" id="Phobius"/>
    </source>
</evidence>
<dbReference type="GO" id="GO:0005351">
    <property type="term" value="F:carbohydrate:proton symporter activity"/>
    <property type="evidence" value="ECO:0007669"/>
    <property type="project" value="TreeGrafter"/>
</dbReference>
<accession>A0A1L0B814</accession>
<dbReference type="InterPro" id="IPR005829">
    <property type="entry name" value="Sugar_transporter_CS"/>
</dbReference>
<feature type="transmembrane region" description="Helical" evidence="8">
    <location>
        <begin position="47"/>
        <end position="64"/>
    </location>
</feature>
<feature type="transmembrane region" description="Helical" evidence="8">
    <location>
        <begin position="92"/>
        <end position="112"/>
    </location>
</feature>
<protein>
    <submittedName>
        <fullName evidence="10">CIC11C00000004634</fullName>
    </submittedName>
</protein>
<feature type="domain" description="Major facilitator superfamily (MFS) profile" evidence="9">
    <location>
        <begin position="51"/>
        <end position="493"/>
    </location>
</feature>
<feature type="transmembrane region" description="Helical" evidence="8">
    <location>
        <begin position="440"/>
        <end position="458"/>
    </location>
</feature>
<dbReference type="EMBL" id="LT635756">
    <property type="protein sequence ID" value="SGZ47318.1"/>
    <property type="molecule type" value="Genomic_DNA"/>
</dbReference>
<feature type="transmembrane region" description="Helical" evidence="8">
    <location>
        <begin position="340"/>
        <end position="361"/>
    </location>
</feature>
<keyword evidence="3 7" id="KW-0813">Transport</keyword>